<gene>
    <name evidence="1" type="ORF">C6P99_01900</name>
</gene>
<protein>
    <submittedName>
        <fullName evidence="1">Uncharacterized protein</fullName>
    </submittedName>
</protein>
<dbReference type="RefSeq" id="WP_105775886.1">
    <property type="nucleotide sequence ID" value="NZ_PVFQ01000072.1"/>
</dbReference>
<dbReference type="AlphaFoldDB" id="A0AB37B2N4"/>
<name>A0AB37B2N4_9BURK</name>
<organism evidence="1 2">
    <name type="scientific">Burkholderia multivorans</name>
    <dbReference type="NCBI Taxonomy" id="87883"/>
    <lineage>
        <taxon>Bacteria</taxon>
        <taxon>Pseudomonadati</taxon>
        <taxon>Pseudomonadota</taxon>
        <taxon>Betaproteobacteria</taxon>
        <taxon>Burkholderiales</taxon>
        <taxon>Burkholderiaceae</taxon>
        <taxon>Burkholderia</taxon>
        <taxon>Burkholderia cepacia complex</taxon>
    </lineage>
</organism>
<evidence type="ECO:0000313" key="1">
    <source>
        <dbReference type="EMBL" id="PRE55630.1"/>
    </source>
</evidence>
<accession>A0AB37B2N4</accession>
<sequence>MNKINDGGPAFGQVVELRCVRVEMDGSTEWEPEAMVHGGLTVRDYVATKVAPAFLAELFAAWRNGEVSCEPGWMQGVAQDAYFFADEMIKARDLT</sequence>
<dbReference type="Proteomes" id="UP000237811">
    <property type="component" value="Unassembled WGS sequence"/>
</dbReference>
<evidence type="ECO:0000313" key="2">
    <source>
        <dbReference type="Proteomes" id="UP000237811"/>
    </source>
</evidence>
<proteinExistence type="predicted"/>
<dbReference type="EMBL" id="PVFR01000007">
    <property type="protein sequence ID" value="PRE55630.1"/>
    <property type="molecule type" value="Genomic_DNA"/>
</dbReference>
<reference evidence="1 2" key="1">
    <citation type="submission" date="2018-03" db="EMBL/GenBank/DDBJ databases">
        <authorList>
            <person name="Nguyen K."/>
            <person name="Fouts D."/>
            <person name="Sutton G."/>
        </authorList>
    </citation>
    <scope>NUCLEOTIDE SEQUENCE [LARGE SCALE GENOMIC DNA]</scope>
    <source>
        <strain evidence="1 2">AU14328</strain>
    </source>
</reference>
<comment type="caution">
    <text evidence="1">The sequence shown here is derived from an EMBL/GenBank/DDBJ whole genome shotgun (WGS) entry which is preliminary data.</text>
</comment>